<sequence length="67" mass="7524">MNELTLRPALELAQMVQRKQISAAELLDQHLARYEAHNPAVNAVIFTQIEQAQARARWADDVLAAGR</sequence>
<evidence type="ECO:0008006" key="2">
    <source>
        <dbReference type="Google" id="ProtNLM"/>
    </source>
</evidence>
<gene>
    <name evidence="1" type="ORF">METZ01_LOCUS288359</name>
</gene>
<accession>A0A382LI35</accession>
<organism evidence="1">
    <name type="scientific">marine metagenome</name>
    <dbReference type="NCBI Taxonomy" id="408172"/>
    <lineage>
        <taxon>unclassified sequences</taxon>
        <taxon>metagenomes</taxon>
        <taxon>ecological metagenomes</taxon>
    </lineage>
</organism>
<dbReference type="EMBL" id="UINC01086757">
    <property type="protein sequence ID" value="SVC35505.1"/>
    <property type="molecule type" value="Genomic_DNA"/>
</dbReference>
<dbReference type="InterPro" id="IPR036928">
    <property type="entry name" value="AS_sf"/>
</dbReference>
<dbReference type="AlphaFoldDB" id="A0A382LI35"/>
<reference evidence="1" key="1">
    <citation type="submission" date="2018-05" db="EMBL/GenBank/DDBJ databases">
        <authorList>
            <person name="Lanie J.A."/>
            <person name="Ng W.-L."/>
            <person name="Kazmierczak K.M."/>
            <person name="Andrzejewski T.M."/>
            <person name="Davidsen T.M."/>
            <person name="Wayne K.J."/>
            <person name="Tettelin H."/>
            <person name="Glass J.I."/>
            <person name="Rusch D."/>
            <person name="Podicherti R."/>
            <person name="Tsui H.-C.T."/>
            <person name="Winkler M.E."/>
        </authorList>
    </citation>
    <scope>NUCLEOTIDE SEQUENCE</scope>
</reference>
<dbReference type="Gene3D" id="3.90.1300.10">
    <property type="entry name" value="Amidase signature (AS) domain"/>
    <property type="match status" value="1"/>
</dbReference>
<proteinExistence type="predicted"/>
<evidence type="ECO:0000313" key="1">
    <source>
        <dbReference type="EMBL" id="SVC35505.1"/>
    </source>
</evidence>
<name>A0A382LI35_9ZZZZ</name>
<dbReference type="SUPFAM" id="SSF75304">
    <property type="entry name" value="Amidase signature (AS) enzymes"/>
    <property type="match status" value="1"/>
</dbReference>
<protein>
    <recommendedName>
        <fullName evidence="2">Amidase domain-containing protein</fullName>
    </recommendedName>
</protein>
<feature type="non-terminal residue" evidence="1">
    <location>
        <position position="67"/>
    </location>
</feature>